<dbReference type="EC" id="3.4.19.12" evidence="3"/>
<name>A0A1J4L145_9EUKA</name>
<feature type="domain" description="MATH" evidence="8">
    <location>
        <begin position="16"/>
        <end position="131"/>
    </location>
</feature>
<reference evidence="10" key="1">
    <citation type="submission" date="2016-10" db="EMBL/GenBank/DDBJ databases">
        <authorList>
            <person name="Benchimol M."/>
            <person name="Almeida L.G."/>
            <person name="Vasconcelos A.T."/>
            <person name="Perreira-Neves A."/>
            <person name="Rosa I.A."/>
            <person name="Tasca T."/>
            <person name="Bogo M.R."/>
            <person name="de Souza W."/>
        </authorList>
    </citation>
    <scope>NUCLEOTIDE SEQUENCE [LARGE SCALE GENOMIC DNA]</scope>
    <source>
        <strain evidence="10">K</strain>
    </source>
</reference>
<dbReference type="GO" id="GO:0006508">
    <property type="term" value="P:proteolysis"/>
    <property type="evidence" value="ECO:0007669"/>
    <property type="project" value="UniProtKB-KW"/>
</dbReference>
<dbReference type="GeneID" id="94831420"/>
<protein>
    <recommendedName>
        <fullName evidence="3">ubiquitinyl hydrolase 1</fullName>
        <ecNumber evidence="3">3.4.19.12</ecNumber>
    </recommendedName>
</protein>
<dbReference type="PANTHER" id="PTHR24006">
    <property type="entry name" value="UBIQUITIN CARBOXYL-TERMINAL HYDROLASE"/>
    <property type="match status" value="1"/>
</dbReference>
<comment type="catalytic activity">
    <reaction evidence="1">
        <text>Thiol-dependent hydrolysis of ester, thioester, amide, peptide and isopeptide bonds formed by the C-terminal Gly of ubiquitin (a 76-residue protein attached to proteins as an intracellular targeting signal).</text>
        <dbReference type="EC" id="3.4.19.12"/>
    </reaction>
</comment>
<dbReference type="EMBL" id="MLAK01000024">
    <property type="protein sequence ID" value="OHT17239.1"/>
    <property type="molecule type" value="Genomic_DNA"/>
</dbReference>
<dbReference type="GO" id="GO:0005634">
    <property type="term" value="C:nucleus"/>
    <property type="evidence" value="ECO:0007669"/>
    <property type="project" value="TreeGrafter"/>
</dbReference>
<keyword evidence="4" id="KW-0645">Protease</keyword>
<dbReference type="PROSITE" id="PS00973">
    <property type="entry name" value="USP_2"/>
    <property type="match status" value="1"/>
</dbReference>
<keyword evidence="7" id="KW-0788">Thiol protease</keyword>
<evidence type="ECO:0000313" key="11">
    <source>
        <dbReference type="Proteomes" id="UP000179807"/>
    </source>
</evidence>
<dbReference type="InterPro" id="IPR002083">
    <property type="entry name" value="MATH/TRAF_dom"/>
</dbReference>
<dbReference type="RefSeq" id="XP_068370375.1">
    <property type="nucleotide sequence ID" value="XM_068496716.1"/>
</dbReference>
<dbReference type="VEuPathDB" id="TrichDB:TRFO_12584"/>
<dbReference type="AlphaFoldDB" id="A0A1J4L145"/>
<dbReference type="Pfam" id="PF00443">
    <property type="entry name" value="UCH"/>
    <property type="match status" value="1"/>
</dbReference>
<dbReference type="InterPro" id="IPR008974">
    <property type="entry name" value="TRAF-like"/>
</dbReference>
<dbReference type="GO" id="GO:0004843">
    <property type="term" value="F:cysteine-type deubiquitinase activity"/>
    <property type="evidence" value="ECO:0007669"/>
    <property type="project" value="UniProtKB-EC"/>
</dbReference>
<dbReference type="SUPFAM" id="SSF49599">
    <property type="entry name" value="TRAF domain-like"/>
    <property type="match status" value="1"/>
</dbReference>
<dbReference type="SUPFAM" id="SSF54001">
    <property type="entry name" value="Cysteine proteinases"/>
    <property type="match status" value="1"/>
</dbReference>
<evidence type="ECO:0000256" key="3">
    <source>
        <dbReference type="ARBA" id="ARBA00012759"/>
    </source>
</evidence>
<dbReference type="Pfam" id="PF14533">
    <property type="entry name" value="USP7_C2"/>
    <property type="match status" value="1"/>
</dbReference>
<evidence type="ECO:0000256" key="6">
    <source>
        <dbReference type="ARBA" id="ARBA00022801"/>
    </source>
</evidence>
<comment type="caution">
    <text evidence="10">The sequence shown here is derived from an EMBL/GenBank/DDBJ whole genome shotgun (WGS) entry which is preliminary data.</text>
</comment>
<evidence type="ECO:0000259" key="8">
    <source>
        <dbReference type="PROSITE" id="PS50144"/>
    </source>
</evidence>
<dbReference type="Gene3D" id="3.90.70.10">
    <property type="entry name" value="Cysteine proteinases"/>
    <property type="match status" value="1"/>
</dbReference>
<dbReference type="Proteomes" id="UP000179807">
    <property type="component" value="Unassembled WGS sequence"/>
</dbReference>
<feature type="domain" description="USP" evidence="9">
    <location>
        <begin position="151"/>
        <end position="423"/>
    </location>
</feature>
<dbReference type="InterPro" id="IPR001394">
    <property type="entry name" value="Peptidase_C19_UCH"/>
</dbReference>
<dbReference type="OrthoDB" id="289038at2759"/>
<dbReference type="InterPro" id="IPR029346">
    <property type="entry name" value="USP_C"/>
</dbReference>
<dbReference type="PROSITE" id="PS50235">
    <property type="entry name" value="USP_3"/>
    <property type="match status" value="1"/>
</dbReference>
<evidence type="ECO:0000313" key="10">
    <source>
        <dbReference type="EMBL" id="OHT17239.1"/>
    </source>
</evidence>
<evidence type="ECO:0000256" key="2">
    <source>
        <dbReference type="ARBA" id="ARBA00009085"/>
    </source>
</evidence>
<dbReference type="InterPro" id="IPR050164">
    <property type="entry name" value="Peptidase_C19"/>
</dbReference>
<accession>A0A1J4L145</accession>
<dbReference type="InterPro" id="IPR018200">
    <property type="entry name" value="USP_CS"/>
</dbReference>
<evidence type="ECO:0000256" key="7">
    <source>
        <dbReference type="ARBA" id="ARBA00022807"/>
    </source>
</evidence>
<dbReference type="Gene3D" id="2.60.210.10">
    <property type="entry name" value="Apoptosis, Tumor Necrosis Factor Receptor Associated Protein 2, Chain A"/>
    <property type="match status" value="1"/>
</dbReference>
<evidence type="ECO:0000259" key="9">
    <source>
        <dbReference type="PROSITE" id="PS50235"/>
    </source>
</evidence>
<dbReference type="InterPro" id="IPR038765">
    <property type="entry name" value="Papain-like_cys_pep_sf"/>
</dbReference>
<evidence type="ECO:0000256" key="5">
    <source>
        <dbReference type="ARBA" id="ARBA00022786"/>
    </source>
</evidence>
<keyword evidence="11" id="KW-1185">Reference proteome</keyword>
<organism evidence="10 11">
    <name type="scientific">Tritrichomonas foetus</name>
    <dbReference type="NCBI Taxonomy" id="1144522"/>
    <lineage>
        <taxon>Eukaryota</taxon>
        <taxon>Metamonada</taxon>
        <taxon>Parabasalia</taxon>
        <taxon>Tritrichomonadida</taxon>
        <taxon>Tritrichomonadidae</taxon>
        <taxon>Tritrichomonas</taxon>
    </lineage>
</organism>
<keyword evidence="5" id="KW-0833">Ubl conjugation pathway</keyword>
<sequence>MAGNEDADILPEDPYVLNEQWITKPINELAKDGDPSKIFSVNDHYWRLIVFPEGYNTKNYLSIMLLACKITNPRKIKFTIKTFGGEKIAEESTEFTFSKFVKNRGFFNFIPLSEINKFTDQDNKLNIQLIIEFSPENSNMGGSFRKTTGFVGLKNNSSTFYLNSLVQILFHINSFCYDLMCSKPSPSDSKIFNELRNLFIILTMSPVAPSTKNLLSAIEWTNPNDWVQNSPLKFIDLIMQNIGKLSKLFKGKMAEKLKKKKIKTENFYSIPVSVKQTNTLQNFLFYFTHDSNNEQSQTESVSHKFINLPSVLFFQLDRFEMINGSYVKIKDRLTFPAELDMSPFVNEKVPNVSYKYELFAVLGHQGEQFNGHFYSFCRTNKGKQWLKFDDNFVMPSNERMVIDGHFGSLQQNTSAYFLAYIRNDQINLIMDQINTQLLPDHAVNYYNTWRELHHKSPPNVDVQLFTITDYINKIQADATLDNHTQATNCIQKVPEHHQFKDMLYDIRKSVNLPKITLWQLDNETSIPIKRLPLETPVSKATRVFVSPEFKGSIPILVGFFDPNNSNKPLQIVTFLGFEKTTTPAVAYQRVRSEMNIPFDIKILCFIYCNGKTRRIPINKPITDSHGILIFQFEKMPIFQEIHTHPKSIAILPEFKNQISFSQFLDFIQNSGKITIASVDDYHKTHAIMNDLSTNDNNFNGNENRSCFELEISMKSNLRDLLRCVRILLSMSENDSLVLFNKENNKPNYKPLNVYDSGTISQFLVGNFVFYKIIPGISQEDIRNCTLFECTLNNSNLLLLEKSLLVMPLKFTADDVLTKIRKSSSLFDDSQSLRIVQLNGSRIIRILEGKSQLQSSSNLKYRIEAIPKDQTGIPNEKLLRVSFSKDEDSPQLRCFGTPFFLRVNEGEAFGVTKSRICKFTGFDLEKAKFLFMNDPSSSVNSSILTDTKMLSKLISGKSSMLFIIPDDELDFGPTMENEDTPSRIYI</sequence>
<proteinExistence type="inferred from homology"/>
<evidence type="ECO:0000256" key="1">
    <source>
        <dbReference type="ARBA" id="ARBA00000707"/>
    </source>
</evidence>
<dbReference type="CDD" id="cd00121">
    <property type="entry name" value="MATH"/>
    <property type="match status" value="1"/>
</dbReference>
<dbReference type="GO" id="GO:0016579">
    <property type="term" value="P:protein deubiquitination"/>
    <property type="evidence" value="ECO:0007669"/>
    <property type="project" value="InterPro"/>
</dbReference>
<keyword evidence="6" id="KW-0378">Hydrolase</keyword>
<gene>
    <name evidence="10" type="ORF">TRFO_12584</name>
</gene>
<dbReference type="GO" id="GO:0005829">
    <property type="term" value="C:cytosol"/>
    <property type="evidence" value="ECO:0007669"/>
    <property type="project" value="TreeGrafter"/>
</dbReference>
<dbReference type="PROSITE" id="PS50144">
    <property type="entry name" value="MATH"/>
    <property type="match status" value="1"/>
</dbReference>
<dbReference type="InterPro" id="IPR028889">
    <property type="entry name" value="USP"/>
</dbReference>
<evidence type="ECO:0000256" key="4">
    <source>
        <dbReference type="ARBA" id="ARBA00022670"/>
    </source>
</evidence>
<comment type="similarity">
    <text evidence="2">Belongs to the peptidase C19 family.</text>
</comment>